<protein>
    <submittedName>
        <fullName evidence="2">Uncharacterized protein</fullName>
    </submittedName>
</protein>
<evidence type="ECO:0000313" key="2">
    <source>
        <dbReference type="EMBL" id="KAF4723790.1"/>
    </source>
</evidence>
<dbReference type="Proteomes" id="UP000553632">
    <property type="component" value="Unassembled WGS sequence"/>
</dbReference>
<evidence type="ECO:0000313" key="5">
    <source>
        <dbReference type="Proteomes" id="UP000574390"/>
    </source>
</evidence>
<dbReference type="EMBL" id="JABANM010014512">
    <property type="protein sequence ID" value="KAF4732522.1"/>
    <property type="molecule type" value="Genomic_DNA"/>
</dbReference>
<reference evidence="4 5" key="1">
    <citation type="submission" date="2020-04" db="EMBL/GenBank/DDBJ databases">
        <title>Perkinsus olseni comparative genomics.</title>
        <authorList>
            <person name="Bogema D.R."/>
        </authorList>
    </citation>
    <scope>NUCLEOTIDE SEQUENCE [LARGE SCALE GENOMIC DNA]</scope>
    <source>
        <strain evidence="3">ATCC PRA-205</strain>
        <strain evidence="2 4">ATCC PRA-207</strain>
    </source>
</reference>
<sequence>VGVRPSTVIDFGGVDLKGGVEYPFSVHRMKMMTFFVVRILLIMGVTVAALDGNVDPKDKEEFLPSIVQGGAATGHYQFHDDSVISALRGSGRHQLPDSVKSVSSDSPKLRGSLCDSCLACEDIAFIWPYCWPNRINCGAHCQYCC</sequence>
<dbReference type="Proteomes" id="UP000574390">
    <property type="component" value="Unassembled WGS sequence"/>
</dbReference>
<keyword evidence="1" id="KW-1133">Transmembrane helix</keyword>
<comment type="caution">
    <text evidence="2">The sequence shown here is derived from an EMBL/GenBank/DDBJ whole genome shotgun (WGS) entry which is preliminary data.</text>
</comment>
<evidence type="ECO:0000313" key="3">
    <source>
        <dbReference type="EMBL" id="KAF4732522.1"/>
    </source>
</evidence>
<proteinExistence type="predicted"/>
<gene>
    <name evidence="3" type="ORF">FOZ62_017592</name>
    <name evidence="2" type="ORF">FOZ63_000199</name>
</gene>
<accession>A0A7J6RVH0</accession>
<evidence type="ECO:0000313" key="4">
    <source>
        <dbReference type="Proteomes" id="UP000553632"/>
    </source>
</evidence>
<keyword evidence="1" id="KW-0812">Transmembrane</keyword>
<keyword evidence="4" id="KW-1185">Reference proteome</keyword>
<feature type="non-terminal residue" evidence="2">
    <location>
        <position position="1"/>
    </location>
</feature>
<feature type="transmembrane region" description="Helical" evidence="1">
    <location>
        <begin position="31"/>
        <end position="50"/>
    </location>
</feature>
<name>A0A7J6RVH0_PEROL</name>
<keyword evidence="1" id="KW-0472">Membrane</keyword>
<dbReference type="EMBL" id="JABANO010023279">
    <property type="protein sequence ID" value="KAF4723790.1"/>
    <property type="molecule type" value="Genomic_DNA"/>
</dbReference>
<dbReference type="AlphaFoldDB" id="A0A7J6RVH0"/>
<organism evidence="2 4">
    <name type="scientific">Perkinsus olseni</name>
    <name type="common">Perkinsus atlanticus</name>
    <dbReference type="NCBI Taxonomy" id="32597"/>
    <lineage>
        <taxon>Eukaryota</taxon>
        <taxon>Sar</taxon>
        <taxon>Alveolata</taxon>
        <taxon>Perkinsozoa</taxon>
        <taxon>Perkinsea</taxon>
        <taxon>Perkinsida</taxon>
        <taxon>Perkinsidae</taxon>
        <taxon>Perkinsus</taxon>
    </lineage>
</organism>
<evidence type="ECO:0000256" key="1">
    <source>
        <dbReference type="SAM" id="Phobius"/>
    </source>
</evidence>